<reference evidence="2 3" key="1">
    <citation type="submission" date="2021-08" db="EMBL/GenBank/DDBJ databases">
        <authorList>
            <person name="Peeters C."/>
        </authorList>
    </citation>
    <scope>NUCLEOTIDE SEQUENCE [LARGE SCALE GENOMIC DNA]</scope>
    <source>
        <strain evidence="2 3">LMG 21510</strain>
    </source>
</reference>
<organism evidence="2 3">
    <name type="scientific">Cupriavidus respiraculi</name>
    <dbReference type="NCBI Taxonomy" id="195930"/>
    <lineage>
        <taxon>Bacteria</taxon>
        <taxon>Pseudomonadati</taxon>
        <taxon>Pseudomonadota</taxon>
        <taxon>Betaproteobacteria</taxon>
        <taxon>Burkholderiales</taxon>
        <taxon>Burkholderiaceae</taxon>
        <taxon>Cupriavidus</taxon>
    </lineage>
</organism>
<proteinExistence type="predicted"/>
<comment type="caution">
    <text evidence="2">The sequence shown here is derived from an EMBL/GenBank/DDBJ whole genome shotgun (WGS) entry which is preliminary data.</text>
</comment>
<evidence type="ECO:0000256" key="1">
    <source>
        <dbReference type="SAM" id="Phobius"/>
    </source>
</evidence>
<keyword evidence="1" id="KW-0812">Transmembrane</keyword>
<dbReference type="Proteomes" id="UP000721236">
    <property type="component" value="Unassembled WGS sequence"/>
</dbReference>
<name>A0ABM8WDM8_9BURK</name>
<keyword evidence="3" id="KW-1185">Reference proteome</keyword>
<evidence type="ECO:0000313" key="3">
    <source>
        <dbReference type="Proteomes" id="UP000721236"/>
    </source>
</evidence>
<feature type="transmembrane region" description="Helical" evidence="1">
    <location>
        <begin position="7"/>
        <end position="31"/>
    </location>
</feature>
<accession>A0ABM8WDM8</accession>
<protein>
    <submittedName>
        <fullName evidence="2">Uncharacterized protein</fullName>
    </submittedName>
</protein>
<keyword evidence="1" id="KW-0472">Membrane</keyword>
<evidence type="ECO:0000313" key="2">
    <source>
        <dbReference type="EMBL" id="CAG9165376.1"/>
    </source>
</evidence>
<sequence length="33" mass="3418">MSLRDSLLVVSGWVLLCVGSGFLLTTVAQALPA</sequence>
<dbReference type="EMBL" id="CAJZAH010000001">
    <property type="protein sequence ID" value="CAG9165376.1"/>
    <property type="molecule type" value="Genomic_DNA"/>
</dbReference>
<keyword evidence="1" id="KW-1133">Transmembrane helix</keyword>
<gene>
    <name evidence="2" type="ORF">LMG21510_00063</name>
</gene>